<evidence type="ECO:0000313" key="1">
    <source>
        <dbReference type="EMBL" id="JAH92520.1"/>
    </source>
</evidence>
<sequence>MRLCSPDSTTAAAVLDQTYMYCSPRVASHSTGLDHIGWLWV</sequence>
<proteinExistence type="predicted"/>
<dbReference type="AlphaFoldDB" id="A0A0E9WSI9"/>
<organism evidence="1">
    <name type="scientific">Anguilla anguilla</name>
    <name type="common">European freshwater eel</name>
    <name type="synonym">Muraena anguilla</name>
    <dbReference type="NCBI Taxonomy" id="7936"/>
    <lineage>
        <taxon>Eukaryota</taxon>
        <taxon>Metazoa</taxon>
        <taxon>Chordata</taxon>
        <taxon>Craniata</taxon>
        <taxon>Vertebrata</taxon>
        <taxon>Euteleostomi</taxon>
        <taxon>Actinopterygii</taxon>
        <taxon>Neopterygii</taxon>
        <taxon>Teleostei</taxon>
        <taxon>Anguilliformes</taxon>
        <taxon>Anguillidae</taxon>
        <taxon>Anguilla</taxon>
    </lineage>
</organism>
<name>A0A0E9WSI9_ANGAN</name>
<accession>A0A0E9WSI9</accession>
<reference evidence="1" key="2">
    <citation type="journal article" date="2015" name="Fish Shellfish Immunol.">
        <title>Early steps in the European eel (Anguilla anguilla)-Vibrio vulnificus interaction in the gills: Role of the RtxA13 toxin.</title>
        <authorList>
            <person name="Callol A."/>
            <person name="Pajuelo D."/>
            <person name="Ebbesson L."/>
            <person name="Teles M."/>
            <person name="MacKenzie S."/>
            <person name="Amaro C."/>
        </authorList>
    </citation>
    <scope>NUCLEOTIDE SEQUENCE</scope>
</reference>
<protein>
    <submittedName>
        <fullName evidence="1">Uncharacterized protein</fullName>
    </submittedName>
</protein>
<reference evidence="1" key="1">
    <citation type="submission" date="2014-11" db="EMBL/GenBank/DDBJ databases">
        <authorList>
            <person name="Amaro Gonzalez C."/>
        </authorList>
    </citation>
    <scope>NUCLEOTIDE SEQUENCE</scope>
</reference>
<dbReference type="EMBL" id="GBXM01016057">
    <property type="protein sequence ID" value="JAH92520.1"/>
    <property type="molecule type" value="Transcribed_RNA"/>
</dbReference>